<dbReference type="InterPro" id="IPR003368">
    <property type="entry name" value="POMP_repeat"/>
</dbReference>
<keyword evidence="10" id="KW-1185">Reference proteome</keyword>
<evidence type="ECO:0000256" key="6">
    <source>
        <dbReference type="ARBA" id="ARBA00023136"/>
    </source>
</evidence>
<keyword evidence="4" id="KW-0964">Secreted</keyword>
<evidence type="ECO:0000256" key="8">
    <source>
        <dbReference type="SAM" id="SignalP"/>
    </source>
</evidence>
<comment type="caution">
    <text evidence="9">The sequence shown here is derived from an EMBL/GenBank/DDBJ whole genome shotgun (WGS) entry which is preliminary data.</text>
</comment>
<evidence type="ECO:0000256" key="3">
    <source>
        <dbReference type="ARBA" id="ARBA00004613"/>
    </source>
</evidence>
<keyword evidence="6" id="KW-0472">Membrane</keyword>
<dbReference type="SUPFAM" id="SSF51126">
    <property type="entry name" value="Pectin lyase-like"/>
    <property type="match status" value="1"/>
</dbReference>
<name>A0A388LT64_CHABU</name>
<sequence length="1127" mass="126770">MMAPRRVGVAFLLLALMSGLWLVVVSAAPTPEQQLLAAILNPRVTKFTLKSDVLLTASLPDITRRFAVVGKCPRGRRCVIDGQKKYRAFWTEEYVVISLSKLHFKNLRTPSASDNVPSNRTFGVTSGAAAFAYNGVIRATDCVFENNAAEVGGAIGVRDARIIAKNCAFRDNKASGNGGAIKVASNGGAYVSGSQFVGNTAGGLGGAVHGYEGGLYFSQCKFQSNKADGAEGGGAIFFSYIGGDVWKSEFTGNSAPNGSGGAVGIDDPSLGDIDFCHCTFKGNTAKTPGSENVNIVPSDFLANVDNGVCPDDASLGEVVEGPDGKRFVVNGQVNAVKDAWLKDHTVIVTFQGEAINLSRQVKEDLIRAYGDGWFAKRIFGLDAERGRVKFEGANVVSYVARSEQIATWLLQQKELRIKLQESEEYIVSFKPWLPLQELREVRLQEAEMKFWIMALRVPLDAYYYLRSAVQGIFGDVLHMHPPEFDSTRPKLMKVKLDMPPEVRDKVEDMLVIEGPTGEMWRVEIATPYTDWCRFYLLLQSPSQQAEDNPTPFRLPAGVGSSAAQLSIVREVSESVWKAVKRLVARFIWKPNAKEGEGFLVKVAWELLTFPRCEGGLNLVDPAKKNQAQLSLWVAKVASALVKEHWIELAEQILMREWGLSRAQDVWCCLFIPSFQRKRVKSRFWKEVLKAWSNLPPDTSTKPQTKEEVQTQLLFENPQIVDKGGNQFEADALAGSFGLAWIRKGIVTIGDLWNHLLGSWRRLEDVQEILIPLRNIEPHLQQILEAIPIEWRELLGPEGIDPVGTWYCANGEDADEVWEMLEILPSGFRRVRRWKCQRTSNELVASNEEIIKTWSNPPQARIVGKGGTVEERKKWTWVGHSPLRKLCIDPAAWSWATEDVKQPQLPLSDYSVAKGYNMRLKTGNRRSPAQVAISRWQAVISEDLSEAGPSFQALWESLTYLPNGKQVAILWQMSLVVTPSAVWLVSRGMQVELKCPRCNWPFESTRHLWWECPASRRVWKWWKLHWQRFGDPVVDWEEKWVLLGFLPAGVHRNRGWPYIAQVVRGLLCEIIWKDRNRARFERRPFSDVEIKKAVRQGLREAIRVDWRKRAKAGKIHDPAVPLERRVVL</sequence>
<gene>
    <name evidence="9" type="ORF">CBR_g40153</name>
</gene>
<evidence type="ECO:0000256" key="5">
    <source>
        <dbReference type="ARBA" id="ARBA00022729"/>
    </source>
</evidence>
<reference evidence="9 10" key="1">
    <citation type="journal article" date="2018" name="Cell">
        <title>The Chara Genome: Secondary Complexity and Implications for Plant Terrestrialization.</title>
        <authorList>
            <person name="Nishiyama T."/>
            <person name="Sakayama H."/>
            <person name="Vries J.D."/>
            <person name="Buschmann H."/>
            <person name="Saint-Marcoux D."/>
            <person name="Ullrich K.K."/>
            <person name="Haas F.B."/>
            <person name="Vanderstraeten L."/>
            <person name="Becker D."/>
            <person name="Lang D."/>
            <person name="Vosolsobe S."/>
            <person name="Rombauts S."/>
            <person name="Wilhelmsson P.K.I."/>
            <person name="Janitza P."/>
            <person name="Kern R."/>
            <person name="Heyl A."/>
            <person name="Rumpler F."/>
            <person name="Villalobos L.I.A.C."/>
            <person name="Clay J.M."/>
            <person name="Skokan R."/>
            <person name="Toyoda A."/>
            <person name="Suzuki Y."/>
            <person name="Kagoshima H."/>
            <person name="Schijlen E."/>
            <person name="Tajeshwar N."/>
            <person name="Catarino B."/>
            <person name="Hetherington A.J."/>
            <person name="Saltykova A."/>
            <person name="Bonnot C."/>
            <person name="Breuninger H."/>
            <person name="Symeonidi A."/>
            <person name="Radhakrishnan G.V."/>
            <person name="Van Nieuwerburgh F."/>
            <person name="Deforce D."/>
            <person name="Chang C."/>
            <person name="Karol K.G."/>
            <person name="Hedrich R."/>
            <person name="Ulvskov P."/>
            <person name="Glockner G."/>
            <person name="Delwiche C.F."/>
            <person name="Petrasek J."/>
            <person name="Van de Peer Y."/>
            <person name="Friml J."/>
            <person name="Beilby M."/>
            <person name="Dolan L."/>
            <person name="Kohara Y."/>
            <person name="Sugano S."/>
            <person name="Fujiyama A."/>
            <person name="Delaux P.-M."/>
            <person name="Quint M."/>
            <person name="TheiBen G."/>
            <person name="Hagemann M."/>
            <person name="Harholt J."/>
            <person name="Dunand C."/>
            <person name="Zachgo S."/>
            <person name="Langdale J."/>
            <person name="Maumus F."/>
            <person name="Straeten D.V.D."/>
            <person name="Gould S.B."/>
            <person name="Rensing S.A."/>
        </authorList>
    </citation>
    <scope>NUCLEOTIDE SEQUENCE [LARGE SCALE GENOMIC DNA]</scope>
    <source>
        <strain evidence="9 10">S276</strain>
    </source>
</reference>
<evidence type="ECO:0000256" key="1">
    <source>
        <dbReference type="ARBA" id="ARBA00004196"/>
    </source>
</evidence>
<feature type="signal peptide" evidence="8">
    <location>
        <begin position="1"/>
        <end position="27"/>
    </location>
</feature>
<dbReference type="EMBL" id="BFEA01000521">
    <property type="protein sequence ID" value="GBG85514.1"/>
    <property type="molecule type" value="Genomic_DNA"/>
</dbReference>
<dbReference type="Pfam" id="PF02415">
    <property type="entry name" value="Chlam_PMP"/>
    <property type="match status" value="1"/>
</dbReference>
<protein>
    <recommendedName>
        <fullName evidence="11">Reverse transcriptase zinc-binding domain-containing protein</fullName>
    </recommendedName>
</protein>
<dbReference type="OrthoDB" id="75921at2759"/>
<dbReference type="GO" id="GO:0005576">
    <property type="term" value="C:extracellular region"/>
    <property type="evidence" value="ECO:0007669"/>
    <property type="project" value="UniProtKB-SubCell"/>
</dbReference>
<dbReference type="AlphaFoldDB" id="A0A388LT64"/>
<evidence type="ECO:0008006" key="11">
    <source>
        <dbReference type="Google" id="ProtNLM"/>
    </source>
</evidence>
<evidence type="ECO:0000256" key="7">
    <source>
        <dbReference type="ARBA" id="ARBA00023237"/>
    </source>
</evidence>
<comment type="subcellular location">
    <subcellularLocation>
        <location evidence="1">Cell envelope</location>
    </subcellularLocation>
    <subcellularLocation>
        <location evidence="2">Cell outer membrane</location>
    </subcellularLocation>
    <subcellularLocation>
        <location evidence="3">Secreted</location>
    </subcellularLocation>
</comment>
<keyword evidence="5 8" id="KW-0732">Signal</keyword>
<feature type="chain" id="PRO_5017326326" description="Reverse transcriptase zinc-binding domain-containing protein" evidence="8">
    <location>
        <begin position="28"/>
        <end position="1127"/>
    </location>
</feature>
<evidence type="ECO:0000256" key="4">
    <source>
        <dbReference type="ARBA" id="ARBA00022525"/>
    </source>
</evidence>
<dbReference type="Gramene" id="GBG85514">
    <property type="protein sequence ID" value="GBG85514"/>
    <property type="gene ID" value="CBR_g40153"/>
</dbReference>
<dbReference type="PANTHER" id="PTHR11319">
    <property type="entry name" value="G PROTEIN-COUPLED RECEPTOR-RELATED"/>
    <property type="match status" value="1"/>
</dbReference>
<evidence type="ECO:0000256" key="2">
    <source>
        <dbReference type="ARBA" id="ARBA00004442"/>
    </source>
</evidence>
<organism evidence="9 10">
    <name type="scientific">Chara braunii</name>
    <name type="common">Braun's stonewort</name>
    <dbReference type="NCBI Taxonomy" id="69332"/>
    <lineage>
        <taxon>Eukaryota</taxon>
        <taxon>Viridiplantae</taxon>
        <taxon>Streptophyta</taxon>
        <taxon>Charophyceae</taxon>
        <taxon>Charales</taxon>
        <taxon>Characeae</taxon>
        <taxon>Chara</taxon>
    </lineage>
</organism>
<keyword evidence="7" id="KW-0998">Cell outer membrane</keyword>
<dbReference type="InterPro" id="IPR011050">
    <property type="entry name" value="Pectin_lyase_fold/virulence"/>
</dbReference>
<accession>A0A388LT64</accession>
<dbReference type="STRING" id="69332.A0A388LT64"/>
<dbReference type="Proteomes" id="UP000265515">
    <property type="component" value="Unassembled WGS sequence"/>
</dbReference>
<proteinExistence type="predicted"/>
<evidence type="ECO:0000313" key="9">
    <source>
        <dbReference type="EMBL" id="GBG85514.1"/>
    </source>
</evidence>
<evidence type="ECO:0000313" key="10">
    <source>
        <dbReference type="Proteomes" id="UP000265515"/>
    </source>
</evidence>
<dbReference type="PANTHER" id="PTHR11319:SF35">
    <property type="entry name" value="OUTER MEMBRANE PROTEIN PMPC-RELATED"/>
    <property type="match status" value="1"/>
</dbReference>